<evidence type="ECO:0000313" key="3">
    <source>
        <dbReference type="Proteomes" id="UP000236370"/>
    </source>
</evidence>
<reference evidence="2 3" key="1">
    <citation type="submission" date="2017-12" db="EMBL/GenBank/DDBJ databases">
        <title>High-resolution comparative analysis of great ape genomes.</title>
        <authorList>
            <person name="Pollen A."/>
            <person name="Hastie A."/>
            <person name="Hormozdiari F."/>
            <person name="Dougherty M."/>
            <person name="Liu R."/>
            <person name="Chaisson M."/>
            <person name="Hoppe E."/>
            <person name="Hill C."/>
            <person name="Pang A."/>
            <person name="Hillier L."/>
            <person name="Baker C."/>
            <person name="Armstrong J."/>
            <person name="Shendure J."/>
            <person name="Paten B."/>
            <person name="Wilson R."/>
            <person name="Chao H."/>
            <person name="Schneider V."/>
            <person name="Ventura M."/>
            <person name="Kronenberg Z."/>
            <person name="Murali S."/>
            <person name="Gordon D."/>
            <person name="Cantsilieris S."/>
            <person name="Munson K."/>
            <person name="Nelson B."/>
            <person name="Raja A."/>
            <person name="Underwood J."/>
            <person name="Diekhans M."/>
            <person name="Fiddes I."/>
            <person name="Haussler D."/>
            <person name="Eichler E."/>
        </authorList>
    </citation>
    <scope>NUCLEOTIDE SEQUENCE [LARGE SCALE GENOMIC DNA]</scope>
    <source>
        <strain evidence="2">Yerkes chimp pedigree #C0471</strain>
    </source>
</reference>
<feature type="signal peptide" evidence="1">
    <location>
        <begin position="1"/>
        <end position="29"/>
    </location>
</feature>
<comment type="caution">
    <text evidence="2">The sequence shown here is derived from an EMBL/GenBank/DDBJ whole genome shotgun (WGS) entry which is preliminary data.</text>
</comment>
<keyword evidence="1" id="KW-0732">Signal</keyword>
<evidence type="ECO:0000313" key="2">
    <source>
        <dbReference type="EMBL" id="PNI25032.1"/>
    </source>
</evidence>
<organism evidence="2 3">
    <name type="scientific">Pan troglodytes</name>
    <name type="common">Chimpanzee</name>
    <dbReference type="NCBI Taxonomy" id="9598"/>
    <lineage>
        <taxon>Eukaryota</taxon>
        <taxon>Metazoa</taxon>
        <taxon>Chordata</taxon>
        <taxon>Craniata</taxon>
        <taxon>Vertebrata</taxon>
        <taxon>Euteleostomi</taxon>
        <taxon>Mammalia</taxon>
        <taxon>Eutheria</taxon>
        <taxon>Euarchontoglires</taxon>
        <taxon>Primates</taxon>
        <taxon>Haplorrhini</taxon>
        <taxon>Catarrhini</taxon>
        <taxon>Hominidae</taxon>
        <taxon>Pan</taxon>
    </lineage>
</organism>
<dbReference type="AlphaFoldDB" id="A0A2J8JQH3"/>
<gene>
    <name evidence="2" type="ORF">CK820_G0045420</name>
</gene>
<name>A0A2J8JQH3_PANTR</name>
<dbReference type="EMBL" id="NBAG03000433">
    <property type="protein sequence ID" value="PNI25032.1"/>
    <property type="molecule type" value="Genomic_DNA"/>
</dbReference>
<dbReference type="Proteomes" id="UP000236370">
    <property type="component" value="Unassembled WGS sequence"/>
</dbReference>
<feature type="chain" id="PRO_5014380401" evidence="1">
    <location>
        <begin position="30"/>
        <end position="43"/>
    </location>
</feature>
<evidence type="ECO:0000256" key="1">
    <source>
        <dbReference type="SAM" id="SignalP"/>
    </source>
</evidence>
<accession>A0A2J8JQH3</accession>
<protein>
    <submittedName>
        <fullName evidence="2">BTN3A2 isoform 8</fullName>
    </submittedName>
</protein>
<proteinExistence type="predicted"/>
<sequence>MKMASSLAFLLLNFHVSLLLVQLLTPCSGLCSPLGSLYLAFPV</sequence>